<proteinExistence type="predicted"/>
<dbReference type="PANTHER" id="PTHR34069:SF2">
    <property type="entry name" value="BETA-KETOACYL-[ACYL-CARRIER-PROTEIN] SYNTHASE III"/>
    <property type="match status" value="1"/>
</dbReference>
<evidence type="ECO:0000313" key="7">
    <source>
        <dbReference type="Proteomes" id="UP000268056"/>
    </source>
</evidence>
<dbReference type="AlphaFoldDB" id="A0A3M3Z3V9"/>
<dbReference type="InterPro" id="IPR013751">
    <property type="entry name" value="ACP_syn_III_N"/>
</dbReference>
<dbReference type="Pfam" id="PF08541">
    <property type="entry name" value="ACP_syn_III_C"/>
    <property type="match status" value="1"/>
</dbReference>
<dbReference type="InterPro" id="IPR013747">
    <property type="entry name" value="ACP_syn_III_C"/>
</dbReference>
<evidence type="ECO:0000313" key="6">
    <source>
        <dbReference type="EMBL" id="RMO89276.1"/>
    </source>
</evidence>
<dbReference type="SUPFAM" id="SSF53901">
    <property type="entry name" value="Thiolase-like"/>
    <property type="match status" value="1"/>
</dbReference>
<keyword evidence="2" id="KW-0012">Acyltransferase</keyword>
<gene>
    <name evidence="6" type="ORF">ALQ32_04930</name>
</gene>
<feature type="domain" description="Beta-ketoacyl-[acyl-carrier-protein] synthase III N-terminal" evidence="5">
    <location>
        <begin position="176"/>
        <end position="254"/>
    </location>
</feature>
<dbReference type="EMBL" id="RBQC01000069">
    <property type="protein sequence ID" value="RMO89276.1"/>
    <property type="molecule type" value="Genomic_DNA"/>
</dbReference>
<comment type="caution">
    <text evidence="6">The sequence shown here is derived from an EMBL/GenBank/DDBJ whole genome shotgun (WGS) entry which is preliminary data.</text>
</comment>
<reference evidence="6 7" key="1">
    <citation type="submission" date="2018-08" db="EMBL/GenBank/DDBJ databases">
        <title>Recombination of ecologically and evolutionarily significant loci maintains genetic cohesion in the Pseudomonas syringae species complex.</title>
        <authorList>
            <person name="Dillon M."/>
            <person name="Thakur S."/>
            <person name="Almeida R.N.D."/>
            <person name="Weir B.S."/>
            <person name="Guttman D.S."/>
        </authorList>
    </citation>
    <scope>NUCLEOTIDE SEQUENCE [LARGE SCALE GENOMIC DNA]</scope>
    <source>
        <strain evidence="6 7">ICMP 4092</strain>
    </source>
</reference>
<dbReference type="NCBIfam" id="NF006829">
    <property type="entry name" value="PRK09352.1"/>
    <property type="match status" value="1"/>
</dbReference>
<evidence type="ECO:0000256" key="3">
    <source>
        <dbReference type="SAM" id="MobiDB-lite"/>
    </source>
</evidence>
<dbReference type="PANTHER" id="PTHR34069">
    <property type="entry name" value="3-OXOACYL-[ACYL-CARRIER-PROTEIN] SYNTHASE 3"/>
    <property type="match status" value="1"/>
</dbReference>
<dbReference type="InterPro" id="IPR016039">
    <property type="entry name" value="Thiolase-like"/>
</dbReference>
<evidence type="ECO:0000259" key="4">
    <source>
        <dbReference type="Pfam" id="PF08541"/>
    </source>
</evidence>
<dbReference type="Gene3D" id="3.40.47.10">
    <property type="match status" value="1"/>
</dbReference>
<feature type="domain" description="Beta-ketoacyl-[acyl-carrier-protein] synthase III C-terminal" evidence="4">
    <location>
        <begin position="319"/>
        <end position="404"/>
    </location>
</feature>
<dbReference type="GO" id="GO:0044550">
    <property type="term" value="P:secondary metabolite biosynthetic process"/>
    <property type="evidence" value="ECO:0007669"/>
    <property type="project" value="TreeGrafter"/>
</dbReference>
<dbReference type="GO" id="GO:0006633">
    <property type="term" value="P:fatty acid biosynthetic process"/>
    <property type="evidence" value="ECO:0007669"/>
    <property type="project" value="InterPro"/>
</dbReference>
<dbReference type="Proteomes" id="UP000268056">
    <property type="component" value="Unassembled WGS sequence"/>
</dbReference>
<evidence type="ECO:0000259" key="5">
    <source>
        <dbReference type="Pfam" id="PF08545"/>
    </source>
</evidence>
<dbReference type="Pfam" id="PF08545">
    <property type="entry name" value="ACP_syn_III"/>
    <property type="match status" value="1"/>
</dbReference>
<accession>A0A3M3Z3V9</accession>
<name>A0A3M3Z3V9_9PSED</name>
<evidence type="ECO:0000256" key="1">
    <source>
        <dbReference type="ARBA" id="ARBA00022679"/>
    </source>
</evidence>
<dbReference type="CDD" id="cd00830">
    <property type="entry name" value="KAS_III"/>
    <property type="match status" value="1"/>
</dbReference>
<keyword evidence="1" id="KW-0808">Transferase</keyword>
<feature type="region of interest" description="Disordered" evidence="3">
    <location>
        <begin position="11"/>
        <end position="35"/>
    </location>
</feature>
<dbReference type="GO" id="GO:0004315">
    <property type="term" value="F:3-oxoacyl-[acyl-carrier-protein] synthase activity"/>
    <property type="evidence" value="ECO:0007669"/>
    <property type="project" value="InterPro"/>
</dbReference>
<evidence type="ECO:0000256" key="2">
    <source>
        <dbReference type="ARBA" id="ARBA00023315"/>
    </source>
</evidence>
<organism evidence="6 7">
    <name type="scientific">Pseudomonas syringae pv. tagetis</name>
    <dbReference type="NCBI Taxonomy" id="129140"/>
    <lineage>
        <taxon>Bacteria</taxon>
        <taxon>Pseudomonadati</taxon>
        <taxon>Pseudomonadota</taxon>
        <taxon>Gammaproteobacteria</taxon>
        <taxon>Pseudomonadales</taxon>
        <taxon>Pseudomonadaceae</taxon>
        <taxon>Pseudomonas</taxon>
    </lineage>
</organism>
<sequence length="404" mass="44876">MERALRYYRRRGAGGGSVHGHPCQHPAERQSRQTGCSRSRQRCDTQCGRRHYSIRCTCQTHIGVMLMTSHARIVDIEYELPVDSLDNETLAREFPEWDVDKIFAKTGIGERHIIDKNETASDLAYRACEKLFLKGDIQRDEIDALIYCTQSPDYVLPATACILQHRLQLPTTCAAFDFNQGCSGFIYGLGIAKGLIESGQCKNVLLVTAETYSRYIHPQDKSVRTLFGDAAAVTLLRATEGGPFLDRFRYGSDGSGAENLIVPIGGARRPSAENIEPPAYGDDSGNVRTDANLYMNGPAIFEFSMKRVPQLFASLFDDEVGVSDVDLFVFHQANHFMLDALRRRLKLPAEKFVSAFQHCGNTVSCTIPIALKESMDKGVLKPGDRVATVGFGVGYSWGACVIRW</sequence>
<protein>
    <submittedName>
        <fullName evidence="6">Putative 3-oxoacyl-synthase III</fullName>
    </submittedName>
</protein>